<proteinExistence type="predicted"/>
<evidence type="ECO:0000313" key="14">
    <source>
        <dbReference type="Proteomes" id="UP000499080"/>
    </source>
</evidence>
<feature type="repeat" description="ANK" evidence="12">
    <location>
        <begin position="35"/>
        <end position="68"/>
    </location>
</feature>
<sequence length="81" mass="8759">MTLPLHVACSTGKRNDVKKIIESVPLHDLETKDETGKTPLMLSVMHNQIECATLLLLKAGVHVDNSDSSGQTALHIATNKV</sequence>
<evidence type="ECO:0000256" key="3">
    <source>
        <dbReference type="ARBA" id="ARBA00022483"/>
    </source>
</evidence>
<evidence type="ECO:0000256" key="1">
    <source>
        <dbReference type="ARBA" id="ARBA00004175"/>
    </source>
</evidence>
<comment type="caution">
    <text evidence="13">The sequence shown here is derived from an EMBL/GenBank/DDBJ whole genome shotgun (WGS) entry which is preliminary data.</text>
</comment>
<evidence type="ECO:0000256" key="11">
    <source>
        <dbReference type="ARBA" id="ARBA00023298"/>
    </source>
</evidence>
<gene>
    <name evidence="13" type="ORF">AVEN_260732_1</name>
</gene>
<evidence type="ECO:0000256" key="2">
    <source>
        <dbReference type="ARBA" id="ARBA00004613"/>
    </source>
</evidence>
<name>A0A4Y2WQ88_ARAVE</name>
<comment type="subcellular location">
    <subcellularLocation>
        <location evidence="2">Secreted</location>
    </subcellularLocation>
    <subcellularLocation>
        <location evidence="1">Target cell membrane</location>
    </subcellularLocation>
</comment>
<dbReference type="AlphaFoldDB" id="A0A4Y2WQ88"/>
<dbReference type="GO" id="GO:0006887">
    <property type="term" value="P:exocytosis"/>
    <property type="evidence" value="ECO:0007669"/>
    <property type="project" value="UniProtKB-KW"/>
</dbReference>
<dbReference type="Gene3D" id="1.25.40.20">
    <property type="entry name" value="Ankyrin repeat-containing domain"/>
    <property type="match status" value="1"/>
</dbReference>
<evidence type="ECO:0000256" key="4">
    <source>
        <dbReference type="ARBA" id="ARBA00022525"/>
    </source>
</evidence>
<evidence type="ECO:0000256" key="5">
    <source>
        <dbReference type="ARBA" id="ARBA00022537"/>
    </source>
</evidence>
<keyword evidence="6" id="KW-0800">Toxin</keyword>
<dbReference type="InterPro" id="IPR036770">
    <property type="entry name" value="Ankyrin_rpt-contain_sf"/>
</dbReference>
<dbReference type="GO" id="GO:0005634">
    <property type="term" value="C:nucleus"/>
    <property type="evidence" value="ECO:0007669"/>
    <property type="project" value="TreeGrafter"/>
</dbReference>
<keyword evidence="11" id="KW-1053">Target membrane</keyword>
<accession>A0A4Y2WQ88</accession>
<dbReference type="Pfam" id="PF12796">
    <property type="entry name" value="Ank_2"/>
    <property type="match status" value="1"/>
</dbReference>
<reference evidence="13 14" key="1">
    <citation type="journal article" date="2019" name="Sci. Rep.">
        <title>Orb-weaving spider Araneus ventricosus genome elucidates the spidroin gene catalogue.</title>
        <authorList>
            <person name="Kono N."/>
            <person name="Nakamura H."/>
            <person name="Ohtoshi R."/>
            <person name="Moran D.A.P."/>
            <person name="Shinohara A."/>
            <person name="Yoshida Y."/>
            <person name="Fujiwara M."/>
            <person name="Mori M."/>
            <person name="Tomita M."/>
            <person name="Arakawa K."/>
        </authorList>
    </citation>
    <scope>NUCLEOTIDE SEQUENCE [LARGE SCALE GENOMIC DNA]</scope>
</reference>
<dbReference type="PROSITE" id="PS50088">
    <property type="entry name" value="ANK_REPEAT"/>
    <property type="match status" value="1"/>
</dbReference>
<keyword evidence="11" id="KW-0472">Membrane</keyword>
<keyword evidence="4" id="KW-0964">Secreted</keyword>
<dbReference type="OrthoDB" id="6596655at2759"/>
<dbReference type="GO" id="GO:0090729">
    <property type="term" value="F:toxin activity"/>
    <property type="evidence" value="ECO:0007669"/>
    <property type="project" value="UniProtKB-KW"/>
</dbReference>
<dbReference type="GO" id="GO:0010468">
    <property type="term" value="P:regulation of gene expression"/>
    <property type="evidence" value="ECO:0007669"/>
    <property type="project" value="TreeGrafter"/>
</dbReference>
<evidence type="ECO:0000256" key="7">
    <source>
        <dbReference type="ARBA" id="ARBA00022699"/>
    </source>
</evidence>
<keyword evidence="7" id="KW-0528">Neurotoxin</keyword>
<evidence type="ECO:0000313" key="13">
    <source>
        <dbReference type="EMBL" id="GBO38610.1"/>
    </source>
</evidence>
<evidence type="ECO:0000256" key="12">
    <source>
        <dbReference type="PROSITE-ProRule" id="PRU00023"/>
    </source>
</evidence>
<keyword evidence="8" id="KW-0677">Repeat</keyword>
<dbReference type="GO" id="GO:0044231">
    <property type="term" value="C:host cell presynaptic membrane"/>
    <property type="evidence" value="ECO:0007669"/>
    <property type="project" value="UniProtKB-KW"/>
</dbReference>
<dbReference type="EMBL" id="BGPR01063401">
    <property type="protein sequence ID" value="GBO38610.1"/>
    <property type="molecule type" value="Genomic_DNA"/>
</dbReference>
<dbReference type="InterPro" id="IPR002110">
    <property type="entry name" value="Ankyrin_rpt"/>
</dbReference>
<keyword evidence="5" id="KW-1052">Target cell membrane</keyword>
<keyword evidence="10 12" id="KW-0040">ANK repeat</keyword>
<dbReference type="GO" id="GO:0044218">
    <property type="term" value="C:other organism cell membrane"/>
    <property type="evidence" value="ECO:0007669"/>
    <property type="project" value="UniProtKB-KW"/>
</dbReference>
<evidence type="ECO:0000256" key="10">
    <source>
        <dbReference type="ARBA" id="ARBA00023043"/>
    </source>
</evidence>
<evidence type="ECO:0000256" key="9">
    <source>
        <dbReference type="ARBA" id="ARBA00023028"/>
    </source>
</evidence>
<keyword evidence="3" id="KW-0268">Exocytosis</keyword>
<keyword evidence="9" id="KW-0638">Presynaptic neurotoxin</keyword>
<evidence type="ECO:0000256" key="6">
    <source>
        <dbReference type="ARBA" id="ARBA00022656"/>
    </source>
</evidence>
<dbReference type="Proteomes" id="UP000499080">
    <property type="component" value="Unassembled WGS sequence"/>
</dbReference>
<evidence type="ECO:0000256" key="8">
    <source>
        <dbReference type="ARBA" id="ARBA00022737"/>
    </source>
</evidence>
<dbReference type="GO" id="GO:0005576">
    <property type="term" value="C:extracellular region"/>
    <property type="evidence" value="ECO:0007669"/>
    <property type="project" value="UniProtKB-SubCell"/>
</dbReference>
<dbReference type="PANTHER" id="PTHR24124">
    <property type="entry name" value="ANKYRIN REPEAT FAMILY A"/>
    <property type="match status" value="1"/>
</dbReference>
<dbReference type="SUPFAM" id="SSF48403">
    <property type="entry name" value="Ankyrin repeat"/>
    <property type="match status" value="1"/>
</dbReference>
<dbReference type="PROSITE" id="PS50297">
    <property type="entry name" value="ANK_REP_REGION"/>
    <property type="match status" value="1"/>
</dbReference>
<organism evidence="13 14">
    <name type="scientific">Araneus ventricosus</name>
    <name type="common">Orbweaver spider</name>
    <name type="synonym">Epeira ventricosa</name>
    <dbReference type="NCBI Taxonomy" id="182803"/>
    <lineage>
        <taxon>Eukaryota</taxon>
        <taxon>Metazoa</taxon>
        <taxon>Ecdysozoa</taxon>
        <taxon>Arthropoda</taxon>
        <taxon>Chelicerata</taxon>
        <taxon>Arachnida</taxon>
        <taxon>Araneae</taxon>
        <taxon>Araneomorphae</taxon>
        <taxon>Entelegynae</taxon>
        <taxon>Araneoidea</taxon>
        <taxon>Araneidae</taxon>
        <taxon>Araneus</taxon>
    </lineage>
</organism>
<protein>
    <submittedName>
        <fullName evidence="13">Uncharacterized protein</fullName>
    </submittedName>
</protein>
<dbReference type="PANTHER" id="PTHR24124:SF14">
    <property type="entry name" value="CHROMOSOME UNDETERMINED SCAFFOLD_25, WHOLE GENOME SHOTGUN SEQUENCE"/>
    <property type="match status" value="1"/>
</dbReference>
<keyword evidence="14" id="KW-1185">Reference proteome</keyword>